<evidence type="ECO:0000256" key="4">
    <source>
        <dbReference type="ARBA" id="ARBA00023136"/>
    </source>
</evidence>
<dbReference type="InterPro" id="IPR004841">
    <property type="entry name" value="AA-permease/SLC12A_dom"/>
</dbReference>
<accession>A0A9Q8LCZ6</accession>
<dbReference type="GO" id="GO:0015171">
    <property type="term" value="F:amino acid transmembrane transporter activity"/>
    <property type="evidence" value="ECO:0007669"/>
    <property type="project" value="TreeGrafter"/>
</dbReference>
<name>A0A9Q8LCZ6_PASFU</name>
<protein>
    <submittedName>
        <fullName evidence="7">Proline-specific permease put4</fullName>
    </submittedName>
</protein>
<dbReference type="GO" id="GO:0016020">
    <property type="term" value="C:membrane"/>
    <property type="evidence" value="ECO:0007669"/>
    <property type="project" value="UniProtKB-SubCell"/>
</dbReference>
<reference evidence="7" key="1">
    <citation type="submission" date="2021-12" db="EMBL/GenBank/DDBJ databases">
        <authorList>
            <person name="Zaccaron A."/>
            <person name="Stergiopoulos I."/>
        </authorList>
    </citation>
    <scope>NUCLEOTIDE SEQUENCE</scope>
    <source>
        <strain evidence="7">Race5_Kim</strain>
    </source>
</reference>
<dbReference type="RefSeq" id="XP_047759498.1">
    <property type="nucleotide sequence ID" value="XM_047907384.1"/>
</dbReference>
<reference evidence="7" key="2">
    <citation type="journal article" date="2022" name="Microb. Genom.">
        <title>A chromosome-scale genome assembly of the tomato pathogen Cladosporium fulvum reveals a compartmentalized genome architecture and the presence of a dispensable chromosome.</title>
        <authorList>
            <person name="Zaccaron A.Z."/>
            <person name="Chen L.H."/>
            <person name="Samaras A."/>
            <person name="Stergiopoulos I."/>
        </authorList>
    </citation>
    <scope>NUCLEOTIDE SEQUENCE</scope>
    <source>
        <strain evidence="7">Race5_Kim</strain>
    </source>
</reference>
<dbReference type="KEGG" id="ffu:CLAFUR5_08236"/>
<feature type="transmembrane region" description="Helical" evidence="5">
    <location>
        <begin position="135"/>
        <end position="157"/>
    </location>
</feature>
<evidence type="ECO:0000313" key="7">
    <source>
        <dbReference type="EMBL" id="UJO15132.1"/>
    </source>
</evidence>
<dbReference type="Pfam" id="PF00324">
    <property type="entry name" value="AA_permease"/>
    <property type="match status" value="1"/>
</dbReference>
<keyword evidence="2 5" id="KW-0812">Transmembrane</keyword>
<dbReference type="PANTHER" id="PTHR43341:SF39">
    <property type="entry name" value="AMINO ACID TRANSPORTER (EUROFUNG)-RELATED"/>
    <property type="match status" value="1"/>
</dbReference>
<feature type="domain" description="Amino acid permease/ SLC12A" evidence="6">
    <location>
        <begin position="53"/>
        <end position="245"/>
    </location>
</feature>
<feature type="transmembrane region" description="Helical" evidence="5">
    <location>
        <begin position="164"/>
        <end position="184"/>
    </location>
</feature>
<evidence type="ECO:0000256" key="5">
    <source>
        <dbReference type="SAM" id="Phobius"/>
    </source>
</evidence>
<feature type="transmembrane region" description="Helical" evidence="5">
    <location>
        <begin position="190"/>
        <end position="214"/>
    </location>
</feature>
<dbReference type="Proteomes" id="UP000756132">
    <property type="component" value="Chromosome 3"/>
</dbReference>
<dbReference type="EMBL" id="CP090165">
    <property type="protein sequence ID" value="UJO15132.1"/>
    <property type="molecule type" value="Genomic_DNA"/>
</dbReference>
<proteinExistence type="predicted"/>
<keyword evidence="8" id="KW-1185">Reference proteome</keyword>
<dbReference type="AlphaFoldDB" id="A0A9Q8LCZ6"/>
<evidence type="ECO:0000259" key="6">
    <source>
        <dbReference type="Pfam" id="PF00324"/>
    </source>
</evidence>
<evidence type="ECO:0000256" key="3">
    <source>
        <dbReference type="ARBA" id="ARBA00022989"/>
    </source>
</evidence>
<keyword evidence="4 5" id="KW-0472">Membrane</keyword>
<gene>
    <name evidence="7" type="ORF">CLAFUR5_08236</name>
</gene>
<feature type="transmembrane region" description="Helical" evidence="5">
    <location>
        <begin position="57"/>
        <end position="90"/>
    </location>
</feature>
<evidence type="ECO:0000256" key="1">
    <source>
        <dbReference type="ARBA" id="ARBA00004141"/>
    </source>
</evidence>
<evidence type="ECO:0000256" key="2">
    <source>
        <dbReference type="ARBA" id="ARBA00022692"/>
    </source>
</evidence>
<dbReference type="PANTHER" id="PTHR43341">
    <property type="entry name" value="AMINO ACID PERMEASE"/>
    <property type="match status" value="1"/>
</dbReference>
<dbReference type="Gene3D" id="1.20.1740.10">
    <property type="entry name" value="Amino acid/polyamine transporter I"/>
    <property type="match status" value="1"/>
</dbReference>
<keyword evidence="3 5" id="KW-1133">Transmembrane helix</keyword>
<dbReference type="OrthoDB" id="3900342at2759"/>
<sequence>MDVPDIDTEIAKVPITSIHPDSPSQLDRTTRLSSPDDLTAKYGRTHRGLANRHVQLMAIAGSIGTGLFVGIGASLSTAGSLSCLLAYIIYPTLFMWPCNMRVAEMATHLPIRGSIYEFASRFVDPAFGFALGWTYFYASSMLWCAEICAVATVMEYWDLGVNSAVWVAVVIVVCLGLNVFAVKWYGESEFIFGCTKLLLIIGLCLLTFVTMVGGNPKHDAYGFRNWTDGNAMHGYYTDGVTGRFLGF</sequence>
<comment type="subcellular location">
    <subcellularLocation>
        <location evidence="1">Membrane</location>
        <topology evidence="1">Multi-pass membrane protein</topology>
    </subcellularLocation>
</comment>
<dbReference type="InterPro" id="IPR050524">
    <property type="entry name" value="APC_YAT"/>
</dbReference>
<evidence type="ECO:0000313" key="8">
    <source>
        <dbReference type="Proteomes" id="UP000756132"/>
    </source>
</evidence>
<organism evidence="7 8">
    <name type="scientific">Passalora fulva</name>
    <name type="common">Tomato leaf mold</name>
    <name type="synonym">Cladosporium fulvum</name>
    <dbReference type="NCBI Taxonomy" id="5499"/>
    <lineage>
        <taxon>Eukaryota</taxon>
        <taxon>Fungi</taxon>
        <taxon>Dikarya</taxon>
        <taxon>Ascomycota</taxon>
        <taxon>Pezizomycotina</taxon>
        <taxon>Dothideomycetes</taxon>
        <taxon>Dothideomycetidae</taxon>
        <taxon>Mycosphaerellales</taxon>
        <taxon>Mycosphaerellaceae</taxon>
        <taxon>Fulvia</taxon>
    </lineage>
</organism>
<dbReference type="GeneID" id="71988114"/>